<sequence length="320" mass="35846">MASSGWNTLESDAGVFTELVESLGVKSVELDELHSLDADYLRALAPLYGVIFLFKYSHSALAPTTPGVPQDGSYDPDAEQAIFFARQKIQNACATQAILSVVLNRSDIQLGSALTEFKGFVEDFDSDLRGETLSNSELIRHTHNSFSRPTPFVDETHPQRQAGDDDDLYHFIAYLPVHGVLYELDGLQPHPISHGACTDETFPETIVQVLYRRIARYPEDEVRFNLLAVCHDRRELLAAVGDAEGLLREDEKRAEWRRENVLRRENFVGLIYEALKGVLGDEVVKKGGSEAFETMISEAKGKSQKRLEEAQRRNMQSNSA</sequence>
<dbReference type="Gene3D" id="3.40.532.10">
    <property type="entry name" value="Peptidase C12, ubiquitin carboxyl-terminal hydrolase"/>
    <property type="match status" value="1"/>
</dbReference>
<dbReference type="PANTHER" id="PTHR10589:SF16">
    <property type="entry name" value="UBIQUITIN CARBOXYL-TERMINAL HYDROLASE ISOZYME L5"/>
    <property type="match status" value="1"/>
</dbReference>
<comment type="caution">
    <text evidence="13">The sequence shown here is derived from an EMBL/GenBank/DDBJ whole genome shotgun (WGS) entry which is preliminary data.</text>
</comment>
<dbReference type="GO" id="GO:0005737">
    <property type="term" value="C:cytoplasm"/>
    <property type="evidence" value="ECO:0007669"/>
    <property type="project" value="TreeGrafter"/>
</dbReference>
<keyword evidence="3 7" id="KW-0645">Protease</keyword>
<dbReference type="InterPro" id="IPR036959">
    <property type="entry name" value="Peptidase_C12_UCH_sf"/>
</dbReference>
<evidence type="ECO:0000313" key="14">
    <source>
        <dbReference type="Proteomes" id="UP001217417"/>
    </source>
</evidence>
<evidence type="ECO:0000256" key="4">
    <source>
        <dbReference type="ARBA" id="ARBA00022786"/>
    </source>
</evidence>
<dbReference type="PANTHER" id="PTHR10589">
    <property type="entry name" value="UBIQUITIN CARBOXYL-TERMINAL HYDROLASE"/>
    <property type="match status" value="1"/>
</dbReference>
<dbReference type="GeneID" id="80880971"/>
<keyword evidence="14" id="KW-1185">Reference proteome</keyword>
<dbReference type="Gene3D" id="1.20.58.860">
    <property type="match status" value="1"/>
</dbReference>
<reference evidence="13" key="1">
    <citation type="submission" date="2023-03" db="EMBL/GenBank/DDBJ databases">
        <title>Near-Complete genome sequence of Lipomyces tetrasporous NRRL Y-64009, an oleaginous yeast capable of growing on lignocellulosic hydrolysates.</title>
        <authorList>
            <consortium name="Lawrence Berkeley National Laboratory"/>
            <person name="Jagtap S.S."/>
            <person name="Liu J.-J."/>
            <person name="Walukiewicz H.E."/>
            <person name="Pangilinan J."/>
            <person name="Lipzen A."/>
            <person name="Ahrendt S."/>
            <person name="Koriabine M."/>
            <person name="Cobaugh K."/>
            <person name="Salamov A."/>
            <person name="Yoshinaga Y."/>
            <person name="Ng V."/>
            <person name="Daum C."/>
            <person name="Grigoriev I.V."/>
            <person name="Slininger P.J."/>
            <person name="Dien B.S."/>
            <person name="Jin Y.-S."/>
            <person name="Rao C.V."/>
        </authorList>
    </citation>
    <scope>NUCLEOTIDE SEQUENCE</scope>
    <source>
        <strain evidence="13">NRRL Y-64009</strain>
    </source>
</reference>
<evidence type="ECO:0000256" key="3">
    <source>
        <dbReference type="ARBA" id="ARBA00022670"/>
    </source>
</evidence>
<dbReference type="PROSITE" id="PS52048">
    <property type="entry name" value="UCH_DOMAIN"/>
    <property type="match status" value="1"/>
</dbReference>
<dbReference type="Pfam" id="PF18031">
    <property type="entry name" value="UCH_C"/>
    <property type="match status" value="1"/>
</dbReference>
<keyword evidence="4 7" id="KW-0833">Ubl conjugation pathway</keyword>
<evidence type="ECO:0000256" key="11">
    <source>
        <dbReference type="RuleBase" id="RU361215"/>
    </source>
</evidence>
<comment type="catalytic activity">
    <reaction evidence="1 7 10 11">
        <text>Thiol-dependent hydrolysis of ester, thioester, amide, peptide and isopeptide bonds formed by the C-terminal Gly of ubiquitin (a 76-residue protein attached to proteins as an intracellular targeting signal).</text>
        <dbReference type="EC" id="3.4.19.12"/>
    </reaction>
</comment>
<dbReference type="InterPro" id="IPR041507">
    <property type="entry name" value="UCH_C"/>
</dbReference>
<name>A0AAD7R178_9ASCO</name>
<dbReference type="InterPro" id="IPR001578">
    <property type="entry name" value="Peptidase_C12_UCH"/>
</dbReference>
<dbReference type="GO" id="GO:0006511">
    <property type="term" value="P:ubiquitin-dependent protein catabolic process"/>
    <property type="evidence" value="ECO:0007669"/>
    <property type="project" value="UniProtKB-UniRule"/>
</dbReference>
<evidence type="ECO:0000256" key="7">
    <source>
        <dbReference type="PIRNR" id="PIRNR038120"/>
    </source>
</evidence>
<dbReference type="PRINTS" id="PR00707">
    <property type="entry name" value="UBCTHYDRLASE"/>
</dbReference>
<protein>
    <recommendedName>
        <fullName evidence="7 11">Ubiquitin carboxyl-terminal hydrolase</fullName>
        <ecNumber evidence="7 11">3.4.19.12</ecNumber>
    </recommendedName>
</protein>
<feature type="active site" description="Proton donor" evidence="8 10">
    <location>
        <position position="170"/>
    </location>
</feature>
<dbReference type="Pfam" id="PF01088">
    <property type="entry name" value="Peptidase_C12"/>
    <property type="match status" value="1"/>
</dbReference>
<dbReference type="GO" id="GO:0004843">
    <property type="term" value="F:cysteine-type deubiquitinase activity"/>
    <property type="evidence" value="ECO:0007669"/>
    <property type="project" value="UniProtKB-UniRule"/>
</dbReference>
<dbReference type="EMBL" id="JARPMG010000001">
    <property type="protein sequence ID" value="KAJ8103922.1"/>
    <property type="molecule type" value="Genomic_DNA"/>
</dbReference>
<proteinExistence type="inferred from homology"/>
<accession>A0AAD7R178</accession>
<feature type="site" description="Important for enzyme activity" evidence="9 10">
    <location>
        <position position="185"/>
    </location>
</feature>
<dbReference type="FunFam" id="3.40.532.10:FF:000009">
    <property type="entry name" value="Ubiquitin carboxyl-terminal hydrolase"/>
    <property type="match status" value="1"/>
</dbReference>
<evidence type="ECO:0000256" key="5">
    <source>
        <dbReference type="ARBA" id="ARBA00022801"/>
    </source>
</evidence>
<gene>
    <name evidence="13" type="ORF">POJ06DRAFT_234903</name>
</gene>
<keyword evidence="5 7" id="KW-0378">Hydrolase</keyword>
<evidence type="ECO:0000256" key="10">
    <source>
        <dbReference type="PROSITE-ProRule" id="PRU01393"/>
    </source>
</evidence>
<feature type="site" description="Transition state stabilizer" evidence="10">
    <location>
        <position position="87"/>
    </location>
</feature>
<dbReference type="RefSeq" id="XP_056047372.1">
    <property type="nucleotide sequence ID" value="XM_056185805.1"/>
</dbReference>
<evidence type="ECO:0000259" key="12">
    <source>
        <dbReference type="PROSITE" id="PS52048"/>
    </source>
</evidence>
<organism evidence="13 14">
    <name type="scientific">Lipomyces tetrasporus</name>
    <dbReference type="NCBI Taxonomy" id="54092"/>
    <lineage>
        <taxon>Eukaryota</taxon>
        <taxon>Fungi</taxon>
        <taxon>Dikarya</taxon>
        <taxon>Ascomycota</taxon>
        <taxon>Saccharomycotina</taxon>
        <taxon>Lipomycetes</taxon>
        <taxon>Lipomycetales</taxon>
        <taxon>Lipomycetaceae</taxon>
        <taxon>Lipomyces</taxon>
    </lineage>
</organism>
<dbReference type="GO" id="GO:0016579">
    <property type="term" value="P:protein deubiquitination"/>
    <property type="evidence" value="ECO:0007669"/>
    <property type="project" value="InterPro"/>
</dbReference>
<evidence type="ECO:0000256" key="6">
    <source>
        <dbReference type="ARBA" id="ARBA00022807"/>
    </source>
</evidence>
<dbReference type="Proteomes" id="UP001217417">
    <property type="component" value="Unassembled WGS sequence"/>
</dbReference>
<evidence type="ECO:0000256" key="9">
    <source>
        <dbReference type="PIRSR" id="PIRSR038120-2"/>
    </source>
</evidence>
<feature type="domain" description="UCH catalytic" evidence="12">
    <location>
        <begin position="5"/>
        <end position="231"/>
    </location>
</feature>
<evidence type="ECO:0000256" key="8">
    <source>
        <dbReference type="PIRSR" id="PIRSR038120-1"/>
    </source>
</evidence>
<evidence type="ECO:0000256" key="2">
    <source>
        <dbReference type="ARBA" id="ARBA00009326"/>
    </source>
</evidence>
<feature type="active site" description="Nucleophile" evidence="8 10">
    <location>
        <position position="93"/>
    </location>
</feature>
<dbReference type="SUPFAM" id="SSF54001">
    <property type="entry name" value="Cysteine proteinases"/>
    <property type="match status" value="1"/>
</dbReference>
<evidence type="ECO:0000313" key="13">
    <source>
        <dbReference type="EMBL" id="KAJ8103922.1"/>
    </source>
</evidence>
<dbReference type="InterPro" id="IPR038765">
    <property type="entry name" value="Papain-like_cys_pep_sf"/>
</dbReference>
<comment type="similarity">
    <text evidence="2 7 10 11">Belongs to the peptidase C12 family.</text>
</comment>
<dbReference type="AlphaFoldDB" id="A0AAD7R178"/>
<keyword evidence="6 7" id="KW-0788">Thiol protease</keyword>
<dbReference type="InterPro" id="IPR017390">
    <property type="entry name" value="Ubiquitinyl_hydrolase_UCH37"/>
</dbReference>
<dbReference type="CDD" id="cd09617">
    <property type="entry name" value="Peptidase_C12_UCH37_BAP1"/>
    <property type="match status" value="1"/>
</dbReference>
<dbReference type="EC" id="3.4.19.12" evidence="7 11"/>
<dbReference type="PIRSF" id="PIRSF038120">
    <property type="entry name" value="Ubiquitinyl_hydrolase_UCH37"/>
    <property type="match status" value="1"/>
</dbReference>
<evidence type="ECO:0000256" key="1">
    <source>
        <dbReference type="ARBA" id="ARBA00000707"/>
    </source>
</evidence>